<dbReference type="Gene3D" id="1.10.287.660">
    <property type="entry name" value="Helix hairpin bin"/>
    <property type="match status" value="1"/>
</dbReference>
<evidence type="ECO:0000313" key="7">
    <source>
        <dbReference type="EMBL" id="MES1921797.1"/>
    </source>
</evidence>
<dbReference type="InterPro" id="IPR009851">
    <property type="entry name" value="Mod_r"/>
</dbReference>
<dbReference type="Pfam" id="PF07200">
    <property type="entry name" value="Mod_r"/>
    <property type="match status" value="1"/>
</dbReference>
<name>A0ABV2AQ37_9EUKA</name>
<feature type="domain" description="VPS37 C-terminal" evidence="6">
    <location>
        <begin position="28"/>
        <end position="158"/>
    </location>
</feature>
<keyword evidence="3" id="KW-0813">Transport</keyword>
<dbReference type="SUPFAM" id="SSF140111">
    <property type="entry name" value="Endosomal sorting complex assembly domain"/>
    <property type="match status" value="1"/>
</dbReference>
<comment type="caution">
    <text evidence="7">The sequence shown here is derived from an EMBL/GenBank/DDBJ whole genome shotgun (WGS) entry which is preliminary data.</text>
</comment>
<dbReference type="Proteomes" id="UP001439008">
    <property type="component" value="Unassembled WGS sequence"/>
</dbReference>
<gene>
    <name evidence="7" type="ORF">MHBO_003332</name>
</gene>
<comment type="similarity">
    <text evidence="2">Belongs to the VPS37 family.</text>
</comment>
<evidence type="ECO:0000256" key="5">
    <source>
        <dbReference type="ARBA" id="ARBA00022927"/>
    </source>
</evidence>
<evidence type="ECO:0000256" key="3">
    <source>
        <dbReference type="ARBA" id="ARBA00022448"/>
    </source>
</evidence>
<dbReference type="InterPro" id="IPR037202">
    <property type="entry name" value="ESCRT_assembly_dom"/>
</dbReference>
<proteinExistence type="inferred from homology"/>
<evidence type="ECO:0000259" key="6">
    <source>
        <dbReference type="Pfam" id="PF07200"/>
    </source>
</evidence>
<keyword evidence="8" id="KW-1185">Reference proteome</keyword>
<protein>
    <recommendedName>
        <fullName evidence="6">VPS37 C-terminal domain-containing protein</fullName>
    </recommendedName>
</protein>
<keyword evidence="4" id="KW-0967">Endosome</keyword>
<reference evidence="7 8" key="1">
    <citation type="journal article" date="2024" name="BMC Biol.">
        <title>Comparative genomics of Ascetosporea gives new insight into the evolutionary basis for animal parasitism in Rhizaria.</title>
        <authorList>
            <person name="Hiltunen Thoren M."/>
            <person name="Onut-Brannstrom I."/>
            <person name="Alfjorden A."/>
            <person name="Peckova H."/>
            <person name="Swords F."/>
            <person name="Hooper C."/>
            <person name="Holzer A.S."/>
            <person name="Bass D."/>
            <person name="Burki F."/>
        </authorList>
    </citation>
    <scope>NUCLEOTIDE SEQUENCE [LARGE SCALE GENOMIC DNA]</scope>
    <source>
        <strain evidence="7">20-A016</strain>
    </source>
</reference>
<accession>A0ABV2AQ37</accession>
<evidence type="ECO:0000313" key="8">
    <source>
        <dbReference type="Proteomes" id="UP001439008"/>
    </source>
</evidence>
<comment type="subcellular location">
    <subcellularLocation>
        <location evidence="1">Endosome</location>
    </subcellularLocation>
</comment>
<organism evidence="7 8">
    <name type="scientific">Bonamia ostreae</name>
    <dbReference type="NCBI Taxonomy" id="126728"/>
    <lineage>
        <taxon>Eukaryota</taxon>
        <taxon>Sar</taxon>
        <taxon>Rhizaria</taxon>
        <taxon>Endomyxa</taxon>
        <taxon>Ascetosporea</taxon>
        <taxon>Haplosporida</taxon>
        <taxon>Bonamia</taxon>
    </lineage>
</organism>
<dbReference type="EMBL" id="JBDODL010001781">
    <property type="protein sequence ID" value="MES1921797.1"/>
    <property type="molecule type" value="Genomic_DNA"/>
</dbReference>
<evidence type="ECO:0000256" key="4">
    <source>
        <dbReference type="ARBA" id="ARBA00022753"/>
    </source>
</evidence>
<sequence>MNNPNSDQNNLIRVLKNEADNLLQYATERDLVCLYNDPSKLEEFIKNLNGVRDFEAKIEKAHENLIMLAKNLSFKEEYDKNFEKDIELVQSYNKLVTDNKQLHNNNSVSDLLDKFESSLVEISEKTENLESGIKRKDIRLNQFVEDFSNEREKYHRVKALKELLENK</sequence>
<keyword evidence="5" id="KW-0653">Protein transport</keyword>
<evidence type="ECO:0000256" key="1">
    <source>
        <dbReference type="ARBA" id="ARBA00004177"/>
    </source>
</evidence>
<dbReference type="InterPro" id="IPR029012">
    <property type="entry name" value="Helix_hairpin_bin_sf"/>
</dbReference>
<evidence type="ECO:0000256" key="2">
    <source>
        <dbReference type="ARBA" id="ARBA00007617"/>
    </source>
</evidence>